<dbReference type="InterPro" id="IPR046271">
    <property type="entry name" value="DUF6304"/>
</dbReference>
<evidence type="ECO:0000313" key="1">
    <source>
        <dbReference type="EMBL" id="AFU01657.1"/>
    </source>
</evidence>
<dbReference type="EMBL" id="CP003876">
    <property type="protein sequence ID" value="AFU01657.1"/>
    <property type="molecule type" value="Genomic_DNA"/>
</dbReference>
<dbReference type="STRING" id="1133849.O3I_018490"/>
<dbReference type="eggNOG" id="ENOG5033013">
    <property type="taxonomic scope" value="Bacteria"/>
</dbReference>
<proteinExistence type="predicted"/>
<keyword evidence="2" id="KW-1185">Reference proteome</keyword>
<dbReference type="Pfam" id="PF19822">
    <property type="entry name" value="DUF6304"/>
    <property type="match status" value="1"/>
</dbReference>
<dbReference type="Proteomes" id="UP000006304">
    <property type="component" value="Chromosome"/>
</dbReference>
<protein>
    <submittedName>
        <fullName evidence="1">Uncharacterized protein</fullName>
    </submittedName>
</protein>
<dbReference type="KEGG" id="nbr:O3I_018490"/>
<dbReference type="AlphaFoldDB" id="K0EVP5"/>
<reference evidence="1 2" key="1">
    <citation type="journal article" date="2012" name="J. Bacteriol.">
        <title>Complete genome sequence of Nocardia brasiliensis HUJEG-1.</title>
        <authorList>
            <person name="Vera-Cabrera L."/>
            <person name="Ortiz-Lopez R."/>
            <person name="Elizondo-Gonzalez R."/>
            <person name="Perez-Maya A.A."/>
            <person name="Ocampo-Candiani J."/>
        </authorList>
    </citation>
    <scope>NUCLEOTIDE SEQUENCE [LARGE SCALE GENOMIC DNA]</scope>
    <source>
        <strain evidence="2">ATCC 700358</strain>
    </source>
</reference>
<organism evidence="1 2">
    <name type="scientific">Nocardia brasiliensis (strain ATCC 700358 / HUJEG-1)</name>
    <dbReference type="NCBI Taxonomy" id="1133849"/>
    <lineage>
        <taxon>Bacteria</taxon>
        <taxon>Bacillati</taxon>
        <taxon>Actinomycetota</taxon>
        <taxon>Actinomycetes</taxon>
        <taxon>Mycobacteriales</taxon>
        <taxon>Nocardiaceae</taxon>
        <taxon>Nocardia</taxon>
    </lineage>
</organism>
<sequence length="225" mass="25743">MGFMVDRMRAWSFPGGYEDDRGAEPVEWRIEPDEVSDSRELFDLEAVIRGVRVRGDLEDLTPYSADTHAREIFSLDGRSGNLARYTVTGELPCTVEVSGVRRAEVIRFTYAQHPYPEHDMMHLALSLDGEEYETDCDALETGLPRLADALPAGVSLMCCFTCLYSDYMPSSGQAMGIACFRDDKEQYLAIRSKFDIWRLRRTEWVPETYLCSEYQRRVRGTGYRG</sequence>
<gene>
    <name evidence="1" type="ORF">O3I_018490</name>
</gene>
<name>K0EVP5_NOCB7</name>
<accession>K0EVP5</accession>
<dbReference type="HOGENOM" id="CLU_1265551_0_0_11"/>
<evidence type="ECO:0000313" key="2">
    <source>
        <dbReference type="Proteomes" id="UP000006304"/>
    </source>
</evidence>